<keyword evidence="1" id="KW-1133">Transmembrane helix</keyword>
<name>A0ABV3L429_9RHOB</name>
<keyword evidence="1" id="KW-0812">Transmembrane</keyword>
<keyword evidence="1" id="KW-0472">Membrane</keyword>
<proteinExistence type="predicted"/>
<organism evidence="2 3">
    <name type="scientific">Meridianimarinicoccus marinus</name>
    <dbReference type="NCBI Taxonomy" id="3231483"/>
    <lineage>
        <taxon>Bacteria</taxon>
        <taxon>Pseudomonadati</taxon>
        <taxon>Pseudomonadota</taxon>
        <taxon>Alphaproteobacteria</taxon>
        <taxon>Rhodobacterales</taxon>
        <taxon>Paracoccaceae</taxon>
        <taxon>Meridianimarinicoccus</taxon>
    </lineage>
</organism>
<reference evidence="2 3" key="1">
    <citation type="submission" date="2024-07" db="EMBL/GenBank/DDBJ databases">
        <authorList>
            <person name="Kang M."/>
        </authorList>
    </citation>
    <scope>NUCLEOTIDE SEQUENCE [LARGE SCALE GENOMIC DNA]</scope>
    <source>
        <strain evidence="2 3">DFM31</strain>
    </source>
</reference>
<sequence length="220" mass="25064">MVYVKWIFWGLVVLLLGGFLHYTLPRHDTLRIVETEVRRVEVGEGSLFWGSSEPGAVTAGNRDVKFISGVRDSGRTKVFRNEDTGWGWPPYMKFNSADLQARAADLTSTQDAPRWILVKSYGWRNQLLSVFPNVLSLKEVPGPDHRVIPVFNILVLTGLAALVLVIRAFLKRFWTNRVDPVVEDVASAFDAADDHMDAAGRRFRGRREKFREWWVETFGG</sequence>
<accession>A0ABV3L429</accession>
<dbReference type="EMBL" id="JBFBVU010000003">
    <property type="protein sequence ID" value="MEV8465855.1"/>
    <property type="molecule type" value="Genomic_DNA"/>
</dbReference>
<keyword evidence="3" id="KW-1185">Reference proteome</keyword>
<evidence type="ECO:0000256" key="1">
    <source>
        <dbReference type="SAM" id="Phobius"/>
    </source>
</evidence>
<feature type="transmembrane region" description="Helical" evidence="1">
    <location>
        <begin position="147"/>
        <end position="170"/>
    </location>
</feature>
<gene>
    <name evidence="2" type="ORF">AB0T83_03555</name>
</gene>
<dbReference type="Proteomes" id="UP001553161">
    <property type="component" value="Unassembled WGS sequence"/>
</dbReference>
<comment type="caution">
    <text evidence="2">The sequence shown here is derived from an EMBL/GenBank/DDBJ whole genome shotgun (WGS) entry which is preliminary data.</text>
</comment>
<protein>
    <submittedName>
        <fullName evidence="2">DUF1523 family protein</fullName>
    </submittedName>
</protein>
<dbReference type="RefSeq" id="WP_366191915.1">
    <property type="nucleotide sequence ID" value="NZ_JBFBVU010000003.1"/>
</dbReference>
<feature type="transmembrane region" description="Helical" evidence="1">
    <location>
        <begin position="6"/>
        <end position="24"/>
    </location>
</feature>
<dbReference type="Pfam" id="PF07509">
    <property type="entry name" value="DUF1523"/>
    <property type="match status" value="1"/>
</dbReference>
<evidence type="ECO:0000313" key="3">
    <source>
        <dbReference type="Proteomes" id="UP001553161"/>
    </source>
</evidence>
<dbReference type="InterPro" id="IPR011088">
    <property type="entry name" value="Phage_phiNM3_A0EWY4"/>
</dbReference>
<evidence type="ECO:0000313" key="2">
    <source>
        <dbReference type="EMBL" id="MEV8465855.1"/>
    </source>
</evidence>